<evidence type="ECO:0000313" key="9">
    <source>
        <dbReference type="EMBL" id="AOT68306.1"/>
    </source>
</evidence>
<reference evidence="9 10" key="1">
    <citation type="submission" date="2016-09" db="EMBL/GenBank/DDBJ databases">
        <title>Genomic analysis reveals versatility of anaerobic energy metabolism of Geosporobacter ferrireducens IRF9 of phylum Firmicutes.</title>
        <authorList>
            <person name="Kim S.-J."/>
        </authorList>
    </citation>
    <scope>NUCLEOTIDE SEQUENCE [LARGE SCALE GENOMIC DNA]</scope>
    <source>
        <strain evidence="9 10">IRF9</strain>
    </source>
</reference>
<evidence type="ECO:0000256" key="6">
    <source>
        <dbReference type="PROSITE-ProRule" id="PRU01248"/>
    </source>
</evidence>
<name>A0A1D8GBN8_9FIRM</name>
<dbReference type="Gene3D" id="1.10.150.130">
    <property type="match status" value="1"/>
</dbReference>
<comment type="similarity">
    <text evidence="2">Belongs to the 'phage' integrase family.</text>
</comment>
<dbReference type="InterPro" id="IPR050090">
    <property type="entry name" value="Tyrosine_recombinase_XerCD"/>
</dbReference>
<dbReference type="Pfam" id="PF02899">
    <property type="entry name" value="Phage_int_SAM_1"/>
    <property type="match status" value="1"/>
</dbReference>
<dbReference type="AlphaFoldDB" id="A0A1D8GBN8"/>
<dbReference type="PANTHER" id="PTHR30349">
    <property type="entry name" value="PHAGE INTEGRASE-RELATED"/>
    <property type="match status" value="1"/>
</dbReference>
<evidence type="ECO:0000256" key="1">
    <source>
        <dbReference type="ARBA" id="ARBA00003283"/>
    </source>
</evidence>
<dbReference type="EMBL" id="CP017269">
    <property type="protein sequence ID" value="AOT68306.1"/>
    <property type="molecule type" value="Genomic_DNA"/>
</dbReference>
<keyword evidence="10" id="KW-1185">Reference proteome</keyword>
<gene>
    <name evidence="9" type="ORF">Gferi_01100</name>
</gene>
<evidence type="ECO:0000256" key="3">
    <source>
        <dbReference type="ARBA" id="ARBA00022908"/>
    </source>
</evidence>
<evidence type="ECO:0000259" key="7">
    <source>
        <dbReference type="PROSITE" id="PS51898"/>
    </source>
</evidence>
<organism evidence="9 10">
    <name type="scientific">Geosporobacter ferrireducens</name>
    <dbReference type="NCBI Taxonomy" id="1424294"/>
    <lineage>
        <taxon>Bacteria</taxon>
        <taxon>Bacillati</taxon>
        <taxon>Bacillota</taxon>
        <taxon>Clostridia</taxon>
        <taxon>Peptostreptococcales</taxon>
        <taxon>Thermotaleaceae</taxon>
        <taxon>Geosporobacter</taxon>
    </lineage>
</organism>
<keyword evidence="3" id="KW-0229">DNA integration</keyword>
<evidence type="ECO:0000256" key="5">
    <source>
        <dbReference type="ARBA" id="ARBA00023172"/>
    </source>
</evidence>
<sequence length="293" mass="33887">MKYIEEFKEELIRQDKSQNTISGYERDLKDFKIFFQEKAGKEFHPEEIIALDIQEYRSYLLNIKKQDVGTINHKLTAMGQYFKFLVAENIMRENPAAAVKKIKVQAPTLPGSLDKNIVYRLRREFHREGNKRDICIFELIYNTGVRVSELVNIDLDDFDITDRKGELDIRAGKGMRARSLPLNKDVRNAILNYLDVRPKGSCNKLLLGERGPLQRQAINKIIKKYKDRAGLGEYKIAPHTFRHQFAYDLLDSGEDIVTAAELLGHSDINVTRRYSLPTKQDKQAAVEKLVLSR</sequence>
<dbReference type="RefSeq" id="WP_069973859.1">
    <property type="nucleotide sequence ID" value="NZ_CP017269.1"/>
</dbReference>
<keyword evidence="4 6" id="KW-0238">DNA-binding</keyword>
<dbReference type="Gene3D" id="1.10.443.10">
    <property type="entry name" value="Intergrase catalytic core"/>
    <property type="match status" value="1"/>
</dbReference>
<comment type="function">
    <text evidence="1">Site-specific tyrosine recombinase, which acts by catalyzing the cutting and rejoining of the recombining DNA molecules.</text>
</comment>
<dbReference type="InterPro" id="IPR004107">
    <property type="entry name" value="Integrase_SAM-like_N"/>
</dbReference>
<dbReference type="GO" id="GO:0003677">
    <property type="term" value="F:DNA binding"/>
    <property type="evidence" value="ECO:0007669"/>
    <property type="project" value="UniProtKB-UniRule"/>
</dbReference>
<dbReference type="InterPro" id="IPR013762">
    <property type="entry name" value="Integrase-like_cat_sf"/>
</dbReference>
<evidence type="ECO:0000259" key="8">
    <source>
        <dbReference type="PROSITE" id="PS51900"/>
    </source>
</evidence>
<feature type="domain" description="Core-binding (CB)" evidence="8">
    <location>
        <begin position="1"/>
        <end position="86"/>
    </location>
</feature>
<protein>
    <recommendedName>
        <fullName evidence="11">Integrase</fullName>
    </recommendedName>
</protein>
<dbReference type="PROSITE" id="PS51900">
    <property type="entry name" value="CB"/>
    <property type="match status" value="1"/>
</dbReference>
<dbReference type="PANTHER" id="PTHR30349:SF81">
    <property type="entry name" value="TYROSINE RECOMBINASE XERC"/>
    <property type="match status" value="1"/>
</dbReference>
<dbReference type="Pfam" id="PF00589">
    <property type="entry name" value="Phage_integrase"/>
    <property type="match status" value="1"/>
</dbReference>
<dbReference type="InterPro" id="IPR044068">
    <property type="entry name" value="CB"/>
</dbReference>
<accession>A0A1D8GBN8</accession>
<evidence type="ECO:0000313" key="10">
    <source>
        <dbReference type="Proteomes" id="UP000095743"/>
    </source>
</evidence>
<dbReference type="OrthoDB" id="184666at2"/>
<keyword evidence="5" id="KW-0233">DNA recombination</keyword>
<dbReference type="InterPro" id="IPR002104">
    <property type="entry name" value="Integrase_catalytic"/>
</dbReference>
<proteinExistence type="inferred from homology"/>
<dbReference type="InterPro" id="IPR011010">
    <property type="entry name" value="DNA_brk_join_enz"/>
</dbReference>
<evidence type="ECO:0000256" key="2">
    <source>
        <dbReference type="ARBA" id="ARBA00008857"/>
    </source>
</evidence>
<dbReference type="KEGG" id="gfe:Gferi_01100"/>
<evidence type="ECO:0000256" key="4">
    <source>
        <dbReference type="ARBA" id="ARBA00023125"/>
    </source>
</evidence>
<dbReference type="GO" id="GO:0015074">
    <property type="term" value="P:DNA integration"/>
    <property type="evidence" value="ECO:0007669"/>
    <property type="project" value="UniProtKB-KW"/>
</dbReference>
<dbReference type="GO" id="GO:0006310">
    <property type="term" value="P:DNA recombination"/>
    <property type="evidence" value="ECO:0007669"/>
    <property type="project" value="UniProtKB-KW"/>
</dbReference>
<dbReference type="STRING" id="1424294.Gferi_01100"/>
<dbReference type="Proteomes" id="UP000095743">
    <property type="component" value="Chromosome"/>
</dbReference>
<evidence type="ECO:0008006" key="11">
    <source>
        <dbReference type="Google" id="ProtNLM"/>
    </source>
</evidence>
<dbReference type="InterPro" id="IPR010998">
    <property type="entry name" value="Integrase_recombinase_N"/>
</dbReference>
<feature type="domain" description="Tyr recombinase" evidence="7">
    <location>
        <begin position="108"/>
        <end position="287"/>
    </location>
</feature>
<dbReference type="SUPFAM" id="SSF56349">
    <property type="entry name" value="DNA breaking-rejoining enzymes"/>
    <property type="match status" value="1"/>
</dbReference>
<dbReference type="PROSITE" id="PS51898">
    <property type="entry name" value="TYR_RECOMBINASE"/>
    <property type="match status" value="1"/>
</dbReference>